<accession>A0A319DRR2</accession>
<dbReference type="AlphaFoldDB" id="A0A319DRR2"/>
<gene>
    <name evidence="2" type="ORF">BO71DRAFT_243571</name>
</gene>
<dbReference type="VEuPathDB" id="FungiDB:BO71DRAFT_243571"/>
<dbReference type="Proteomes" id="UP000247810">
    <property type="component" value="Unassembled WGS sequence"/>
</dbReference>
<name>A0A319DRR2_9EURO</name>
<reference evidence="2 3" key="1">
    <citation type="submission" date="2018-02" db="EMBL/GenBank/DDBJ databases">
        <title>The genomes of Aspergillus section Nigri reveals drivers in fungal speciation.</title>
        <authorList>
            <consortium name="DOE Joint Genome Institute"/>
            <person name="Vesth T.C."/>
            <person name="Nybo J."/>
            <person name="Theobald S."/>
            <person name="Brandl J."/>
            <person name="Frisvad J.C."/>
            <person name="Nielsen K.F."/>
            <person name="Lyhne E.K."/>
            <person name="Kogle M.E."/>
            <person name="Kuo A."/>
            <person name="Riley R."/>
            <person name="Clum A."/>
            <person name="Nolan M."/>
            <person name="Lipzen A."/>
            <person name="Salamov A."/>
            <person name="Henrissat B."/>
            <person name="Wiebenga A."/>
            <person name="De vries R.P."/>
            <person name="Grigoriev I.V."/>
            <person name="Mortensen U.H."/>
            <person name="Andersen M.R."/>
            <person name="Baker S.E."/>
        </authorList>
    </citation>
    <scope>NUCLEOTIDE SEQUENCE [LARGE SCALE GENOMIC DNA]</scope>
    <source>
        <strain evidence="2 3">CBS 707.79</strain>
    </source>
</reference>
<keyword evidence="3" id="KW-1185">Reference proteome</keyword>
<dbReference type="EMBL" id="KZ825882">
    <property type="protein sequence ID" value="PYH93953.1"/>
    <property type="molecule type" value="Genomic_DNA"/>
</dbReference>
<organism evidence="2 3">
    <name type="scientific">Aspergillus ellipticus CBS 707.79</name>
    <dbReference type="NCBI Taxonomy" id="1448320"/>
    <lineage>
        <taxon>Eukaryota</taxon>
        <taxon>Fungi</taxon>
        <taxon>Dikarya</taxon>
        <taxon>Ascomycota</taxon>
        <taxon>Pezizomycotina</taxon>
        <taxon>Eurotiomycetes</taxon>
        <taxon>Eurotiomycetidae</taxon>
        <taxon>Eurotiales</taxon>
        <taxon>Aspergillaceae</taxon>
        <taxon>Aspergillus</taxon>
        <taxon>Aspergillus subgen. Circumdati</taxon>
    </lineage>
</organism>
<evidence type="ECO:0000313" key="3">
    <source>
        <dbReference type="Proteomes" id="UP000247810"/>
    </source>
</evidence>
<protein>
    <submittedName>
        <fullName evidence="2">Uncharacterized protein</fullName>
    </submittedName>
</protein>
<feature type="compositionally biased region" description="Basic residues" evidence="1">
    <location>
        <begin position="1"/>
        <end position="15"/>
    </location>
</feature>
<proteinExistence type="predicted"/>
<sequence length="254" mass="26612">MGRRANRPPRWRLARGRGLPAVLGAKPGRPRRRDGETVRASNSQSARPAIECVIIKSSGNQQPATLKIPARHHELPTVLQRPSSPAPGVSPLASHCAPFPPFVSRPATASPMASDCSVLVQEYVVEASCFSSGSATLLAHLVDRPLGGSSCGHTPDLRTVLTRLRTGTLPRAIHLRRAILPRDTPSSLTRCNTSSSLLRNKRTADASALVWPPSAAASCARNPASAVSSASSAVKCAKLRSIPGAASHAAKAAT</sequence>
<evidence type="ECO:0000313" key="2">
    <source>
        <dbReference type="EMBL" id="PYH93953.1"/>
    </source>
</evidence>
<evidence type="ECO:0000256" key="1">
    <source>
        <dbReference type="SAM" id="MobiDB-lite"/>
    </source>
</evidence>
<feature type="region of interest" description="Disordered" evidence="1">
    <location>
        <begin position="1"/>
        <end position="44"/>
    </location>
</feature>